<organism evidence="19 20">
    <name type="scientific">Lolium multiflorum</name>
    <name type="common">Italian ryegrass</name>
    <name type="synonym">Lolium perenne subsp. multiflorum</name>
    <dbReference type="NCBI Taxonomy" id="4521"/>
    <lineage>
        <taxon>Eukaryota</taxon>
        <taxon>Viridiplantae</taxon>
        <taxon>Streptophyta</taxon>
        <taxon>Embryophyta</taxon>
        <taxon>Tracheophyta</taxon>
        <taxon>Spermatophyta</taxon>
        <taxon>Magnoliopsida</taxon>
        <taxon>Liliopsida</taxon>
        <taxon>Poales</taxon>
        <taxon>Poaceae</taxon>
        <taxon>BOP clade</taxon>
        <taxon>Pooideae</taxon>
        <taxon>Poodae</taxon>
        <taxon>Poeae</taxon>
        <taxon>Poeae Chloroplast Group 2 (Poeae type)</taxon>
        <taxon>Loliodinae</taxon>
        <taxon>Loliinae</taxon>
        <taxon>Lolium</taxon>
    </lineage>
</organism>
<dbReference type="InterPro" id="IPR000953">
    <property type="entry name" value="Chromo/chromo_shadow_dom"/>
</dbReference>
<feature type="region of interest" description="Disordered" evidence="16">
    <location>
        <begin position="1277"/>
        <end position="1299"/>
    </location>
</feature>
<dbReference type="GO" id="GO:0004519">
    <property type="term" value="F:endonuclease activity"/>
    <property type="evidence" value="ECO:0007669"/>
    <property type="project" value="UniProtKB-KW"/>
</dbReference>
<dbReference type="Gene3D" id="3.30.70.270">
    <property type="match status" value="2"/>
</dbReference>
<keyword evidence="6" id="KW-0479">Metal-binding</keyword>
<evidence type="ECO:0000256" key="9">
    <source>
        <dbReference type="ARBA" id="ARBA00022801"/>
    </source>
</evidence>
<evidence type="ECO:0000256" key="13">
    <source>
        <dbReference type="ARBA" id="ARBA00022932"/>
    </source>
</evidence>
<dbReference type="GO" id="GO:0006508">
    <property type="term" value="P:proteolysis"/>
    <property type="evidence" value="ECO:0007669"/>
    <property type="project" value="UniProtKB-KW"/>
</dbReference>
<dbReference type="Gene3D" id="2.40.50.40">
    <property type="match status" value="1"/>
</dbReference>
<feature type="compositionally biased region" description="Pro residues" evidence="16">
    <location>
        <begin position="520"/>
        <end position="530"/>
    </location>
</feature>
<gene>
    <name evidence="19" type="ORF">QYE76_046521</name>
</gene>
<feature type="compositionally biased region" description="Low complexity" evidence="16">
    <location>
        <begin position="716"/>
        <end position="735"/>
    </location>
</feature>
<evidence type="ECO:0000259" key="17">
    <source>
        <dbReference type="PROSITE" id="PS50013"/>
    </source>
</evidence>
<dbReference type="Gene3D" id="3.30.420.10">
    <property type="entry name" value="Ribonuclease H-like superfamily/Ribonuclease H"/>
    <property type="match status" value="2"/>
</dbReference>
<evidence type="ECO:0000256" key="14">
    <source>
        <dbReference type="ARBA" id="ARBA00023125"/>
    </source>
</evidence>
<dbReference type="FunFam" id="3.10.10.10:FF:000007">
    <property type="entry name" value="Retrovirus-related Pol polyprotein from transposon 17.6-like Protein"/>
    <property type="match status" value="1"/>
</dbReference>
<feature type="region of interest" description="Disordered" evidence="16">
    <location>
        <begin position="504"/>
        <end position="537"/>
    </location>
</feature>
<feature type="domain" description="Reverse transcriptase" evidence="18">
    <location>
        <begin position="1020"/>
        <end position="1199"/>
    </location>
</feature>
<dbReference type="CDD" id="cd09274">
    <property type="entry name" value="RNase_HI_RT_Ty3"/>
    <property type="match status" value="1"/>
</dbReference>
<evidence type="ECO:0000313" key="19">
    <source>
        <dbReference type="EMBL" id="KAK1685673.1"/>
    </source>
</evidence>
<dbReference type="EC" id="2.7.7.49" evidence="1"/>
<feature type="region of interest" description="Disordered" evidence="16">
    <location>
        <begin position="404"/>
        <end position="486"/>
    </location>
</feature>
<dbReference type="Pfam" id="PF00078">
    <property type="entry name" value="RVT_1"/>
    <property type="match status" value="1"/>
</dbReference>
<keyword evidence="8" id="KW-0255">Endonuclease</keyword>
<evidence type="ECO:0000256" key="11">
    <source>
        <dbReference type="ARBA" id="ARBA00022908"/>
    </source>
</evidence>
<keyword evidence="9" id="KW-0378">Hydrolase</keyword>
<sequence>MMESPFQIRSDLNLVDDEESRPDNKIQSARSPRSAPIDERSPRQRDAHQQLHCIEKINFHKSEVLVLGASGAEQARVANLLNCRQGTLPFNYLGFPMCGRRITMAEMEPLVNAVALKMEPWQGRFMSSAARLMLINACLSNLPIYSMGLFLLSDGTHEGFDRHGCRFFWEGQGNKRKYHMVAWEDICKPKAQGGLGVMNTKLMNLALMTKWIWRMLTEDDSKLLWLQLLKAKYPVDQFFSSTPVGGSPYKLKAVFKQGARFFPGSNSDILFWTDHWTGEEALSVRYPRLFQICADPEITIERAYEGDGWRIFFRRSFEESAFSRRAAQTLAAAFRVLARRPAAAAAFLPLALTTSTPTIYALAQNPVSTNLVSETSTIMSSSQHRHHRRRLRDAAGLLRRAAAAALHGRRGARRCAGAAPSSRQRRRRPSATSPSPSGASAVPRRCAGMTTRSCRHPAHTEAAPTALPGRERPLRPGLTAAATFPPSPSRLPAWVTATEPPPIHSAARRHPRLHHRRGPPRPSFPDPPPARFAEPSAGRAEYPAQGATGFAPPRYAKLEFATYDGVEDPLNWLNQCEQFFRGQRTLASDRTWLASYHLRGAAQTWYYSLEQDEGGMPPWDRFRELCLLRFGPPRGSRLAELGRLAFTTTVQDFADRFQALACHAPGVTGQQRAELFIGGLPDHIRVDVELQAPRDLQTAMHYARAYERRAQAVQQTPLARGTRATRPPPAAAATRPAHLDRLLERRRLGLCFNCDDPYTPGHVCPRLFYLETVDVGEGDPMTGPVAAASEMAGPTDAAATAFVVSLHALAGIRHERTMLLPVTIQGEPLVALLDTGSTHNFLPAATMRRLALQPTGGDTLRVTVANGDRLHCHGVVQHVPLTIGDEHFVITCAGIDLGCFDFILGVDFLRTLGPILWDFDALTMTFWRQGRHIRWEGLGGTSPAPQLQLVSGADDAEHPLLTHLLQQHGDIFEEPQGLPPPRACDHRIHLLPGSAPVAVRPYRYPQLQKDELERQCALMLAAGIIRISTSPFSAPVLLVRKSDGTWRFCIDYRALNALTLKDKFPIPVVDELFDELHGARFFTKLDLRSGYHQVRMHPEDIAKTAFRTHHGHFEFVVMPFGLTNAPATFQALMNDVLRPYLRRFVLVFFDDILIYNASWAEHLQHVAIVFNELRAHRLHLKRSKCSFATTSVAYLGHVISADGVAMDADKVAAVAAWPTPRSPRALRGFLGLAGYYRKFIRDFGLIASPLTRLLRHEAFAWDDEATAAFEALKGAPSSRCRTSTSRSSSTATPPGRGSVPSFTRELIGLVQAVRHWRPYLWGRSFRVRTDHYSLKFLLDQRLSMVPQHQWISKLFGFDFTVEYRPGRLNTVADALCRRDADPDATEGDSDGRLLCIRSGPSFVLFDRIRQATVSAPDAQLLRQQLDAGELDDPWRVIDGLLLHGRRVFVPDHDDLRHQVLLLAHSAGHEGVQKTLHRLRADFYIPGDRAMVQDWVRSCETCQRNKTETLRPAGVLQPLDVPSQVWADISMDFIEGLPRVGGKSVILTVVDRFSKYAHFIALGHPYTAASWPAPSSTVSSAYTGFPRPSSVIEIRCSRGTCGGTSSAWLGSNSGDRPRAWVDWLAWAEYCYNTSYHSALRATPFEVVYGRPPPPILPVDPATARTEAAGELIRARDEMLAEVRQRLVQAQQVAKHYYDGRHREVEYAVGDWVWLRLLHRSHQSLDPRAKRKLGPRYAGPFIIVERIGTMAYRLQLPEGARIHDVFHVGLLKPYRGAPPVATPPLPPTAEGRLLPSPAKVLRAQLRRDVWHLLVQWEGLSEEEATWEPREEFQQHYPDYQLEDELFAQAGRDVMTGLVYRRRGPIGSTGQA</sequence>
<keyword evidence="3" id="KW-0808">Transferase</keyword>
<dbReference type="PANTHER" id="PTHR37984">
    <property type="entry name" value="PROTEIN CBG26694"/>
    <property type="match status" value="1"/>
</dbReference>
<evidence type="ECO:0000256" key="1">
    <source>
        <dbReference type="ARBA" id="ARBA00012493"/>
    </source>
</evidence>
<reference evidence="19" key="1">
    <citation type="submission" date="2023-07" db="EMBL/GenBank/DDBJ databases">
        <title>A chromosome-level genome assembly of Lolium multiflorum.</title>
        <authorList>
            <person name="Chen Y."/>
            <person name="Copetti D."/>
            <person name="Kolliker R."/>
            <person name="Studer B."/>
        </authorList>
    </citation>
    <scope>NUCLEOTIDE SEQUENCE</scope>
    <source>
        <strain evidence="19">02402/16</strain>
        <tissue evidence="19">Leaf</tissue>
    </source>
</reference>
<keyword evidence="10" id="KW-0460">Magnesium</keyword>
<dbReference type="InterPro" id="IPR005162">
    <property type="entry name" value="Retrotrans_gag_dom"/>
</dbReference>
<evidence type="ECO:0000256" key="10">
    <source>
        <dbReference type="ARBA" id="ARBA00022842"/>
    </source>
</evidence>
<evidence type="ECO:0000256" key="2">
    <source>
        <dbReference type="ARBA" id="ARBA00022670"/>
    </source>
</evidence>
<feature type="compositionally biased region" description="Basic residues" evidence="16">
    <location>
        <begin position="506"/>
        <end position="519"/>
    </location>
</feature>
<dbReference type="PROSITE" id="PS50013">
    <property type="entry name" value="CHROMO_2"/>
    <property type="match status" value="1"/>
</dbReference>
<dbReference type="GO" id="GO:0003677">
    <property type="term" value="F:DNA binding"/>
    <property type="evidence" value="ECO:0007669"/>
    <property type="project" value="UniProtKB-KW"/>
</dbReference>
<dbReference type="InterPro" id="IPR056924">
    <property type="entry name" value="SH3_Tf2-1"/>
</dbReference>
<accession>A0AAD8TQ45</accession>
<evidence type="ECO:0000256" key="7">
    <source>
        <dbReference type="ARBA" id="ARBA00022750"/>
    </source>
</evidence>
<keyword evidence="7" id="KW-0064">Aspartyl protease</keyword>
<dbReference type="CDD" id="cd01647">
    <property type="entry name" value="RT_LTR"/>
    <property type="match status" value="1"/>
</dbReference>
<dbReference type="Pfam" id="PF03732">
    <property type="entry name" value="Retrotrans_gag"/>
    <property type="match status" value="1"/>
</dbReference>
<keyword evidence="14" id="KW-0238">DNA-binding</keyword>
<dbReference type="SUPFAM" id="SSF50630">
    <property type="entry name" value="Acid proteases"/>
    <property type="match status" value="1"/>
</dbReference>
<keyword evidence="20" id="KW-1185">Reference proteome</keyword>
<feature type="compositionally biased region" description="Low complexity" evidence="16">
    <location>
        <begin position="430"/>
        <end position="445"/>
    </location>
</feature>
<dbReference type="GO" id="GO:0015074">
    <property type="term" value="P:DNA integration"/>
    <property type="evidence" value="ECO:0007669"/>
    <property type="project" value="UniProtKB-KW"/>
</dbReference>
<evidence type="ECO:0000313" key="20">
    <source>
        <dbReference type="Proteomes" id="UP001231189"/>
    </source>
</evidence>
<keyword evidence="2" id="KW-0645">Protease</keyword>
<feature type="domain" description="Chromo" evidence="17">
    <location>
        <begin position="1793"/>
        <end position="1836"/>
    </location>
</feature>
<dbReference type="GO" id="GO:0003964">
    <property type="term" value="F:RNA-directed DNA polymerase activity"/>
    <property type="evidence" value="ECO:0007669"/>
    <property type="project" value="UniProtKB-KW"/>
</dbReference>
<dbReference type="EMBL" id="JAUUTY010000002">
    <property type="protein sequence ID" value="KAK1685673.1"/>
    <property type="molecule type" value="Genomic_DNA"/>
</dbReference>
<keyword evidence="4" id="KW-0548">Nucleotidyltransferase</keyword>
<keyword evidence="15" id="KW-0233">DNA recombination</keyword>
<dbReference type="Pfam" id="PF13975">
    <property type="entry name" value="gag-asp_proteas"/>
    <property type="match status" value="1"/>
</dbReference>
<evidence type="ECO:0000256" key="6">
    <source>
        <dbReference type="ARBA" id="ARBA00022723"/>
    </source>
</evidence>
<dbReference type="PROSITE" id="PS00141">
    <property type="entry name" value="ASP_PROTEASE"/>
    <property type="match status" value="1"/>
</dbReference>
<evidence type="ECO:0000256" key="8">
    <source>
        <dbReference type="ARBA" id="ARBA00022759"/>
    </source>
</evidence>
<keyword evidence="11" id="KW-0229">DNA integration</keyword>
<evidence type="ECO:0000256" key="5">
    <source>
        <dbReference type="ARBA" id="ARBA00022722"/>
    </source>
</evidence>
<dbReference type="InterPro" id="IPR041373">
    <property type="entry name" value="RT_RNaseH"/>
</dbReference>
<feature type="region of interest" description="Disordered" evidence="16">
    <location>
        <begin position="713"/>
        <end position="735"/>
    </location>
</feature>
<dbReference type="InterPro" id="IPR043128">
    <property type="entry name" value="Rev_trsase/Diguanyl_cyclase"/>
</dbReference>
<dbReference type="InterPro" id="IPR036397">
    <property type="entry name" value="RNaseH_sf"/>
</dbReference>
<dbReference type="PROSITE" id="PS50878">
    <property type="entry name" value="RT_POL"/>
    <property type="match status" value="1"/>
</dbReference>
<dbReference type="Gene3D" id="3.10.10.10">
    <property type="entry name" value="HIV Type 1 Reverse Transcriptase, subunit A, domain 1"/>
    <property type="match status" value="1"/>
</dbReference>
<evidence type="ECO:0000256" key="12">
    <source>
        <dbReference type="ARBA" id="ARBA00022918"/>
    </source>
</evidence>
<dbReference type="GO" id="GO:0003887">
    <property type="term" value="F:DNA-directed DNA polymerase activity"/>
    <property type="evidence" value="ECO:0007669"/>
    <property type="project" value="UniProtKB-KW"/>
</dbReference>
<dbReference type="GO" id="GO:0004190">
    <property type="term" value="F:aspartic-type endopeptidase activity"/>
    <property type="evidence" value="ECO:0007669"/>
    <property type="project" value="UniProtKB-KW"/>
</dbReference>
<dbReference type="InterPro" id="IPR050951">
    <property type="entry name" value="Retrovirus_Pol_polyprotein"/>
</dbReference>
<dbReference type="Pfam" id="PF24626">
    <property type="entry name" value="SH3_Tf2-1"/>
    <property type="match status" value="1"/>
</dbReference>
<dbReference type="InterPro" id="IPR016197">
    <property type="entry name" value="Chromo-like_dom_sf"/>
</dbReference>
<evidence type="ECO:0000256" key="4">
    <source>
        <dbReference type="ARBA" id="ARBA00022695"/>
    </source>
</evidence>
<dbReference type="InterPro" id="IPR041588">
    <property type="entry name" value="Integrase_H2C2"/>
</dbReference>
<proteinExistence type="predicted"/>
<dbReference type="Pfam" id="PF17921">
    <property type="entry name" value="Integrase_H2C2"/>
    <property type="match status" value="1"/>
</dbReference>
<dbReference type="Pfam" id="PF17917">
    <property type="entry name" value="RT_RNaseH"/>
    <property type="match status" value="1"/>
</dbReference>
<dbReference type="Gene3D" id="2.40.70.10">
    <property type="entry name" value="Acid Proteases"/>
    <property type="match status" value="1"/>
</dbReference>
<protein>
    <recommendedName>
        <fullName evidence="1">RNA-directed DNA polymerase</fullName>
        <ecNumber evidence="1">2.7.7.49</ecNumber>
    </recommendedName>
</protein>
<dbReference type="InterPro" id="IPR012337">
    <property type="entry name" value="RNaseH-like_sf"/>
</dbReference>
<feature type="compositionally biased region" description="Basic and acidic residues" evidence="16">
    <location>
        <begin position="36"/>
        <end position="46"/>
    </location>
</feature>
<feature type="region of interest" description="Disordered" evidence="16">
    <location>
        <begin position="1"/>
        <end position="46"/>
    </location>
</feature>
<evidence type="ECO:0000256" key="15">
    <source>
        <dbReference type="ARBA" id="ARBA00023172"/>
    </source>
</evidence>
<dbReference type="InterPro" id="IPR000477">
    <property type="entry name" value="RT_dom"/>
</dbReference>
<dbReference type="SUPFAM" id="SSF54160">
    <property type="entry name" value="Chromo domain-like"/>
    <property type="match status" value="1"/>
</dbReference>
<dbReference type="Proteomes" id="UP001231189">
    <property type="component" value="Unassembled WGS sequence"/>
</dbReference>
<dbReference type="SUPFAM" id="SSF56672">
    <property type="entry name" value="DNA/RNA polymerases"/>
    <property type="match status" value="1"/>
</dbReference>
<evidence type="ECO:0000256" key="3">
    <source>
        <dbReference type="ARBA" id="ARBA00022679"/>
    </source>
</evidence>
<dbReference type="PANTHER" id="PTHR37984:SF5">
    <property type="entry name" value="PROTEIN NYNRIN-LIKE"/>
    <property type="match status" value="1"/>
</dbReference>
<dbReference type="CDD" id="cd00303">
    <property type="entry name" value="retropepsin_like"/>
    <property type="match status" value="1"/>
</dbReference>
<dbReference type="GO" id="GO:0046872">
    <property type="term" value="F:metal ion binding"/>
    <property type="evidence" value="ECO:0007669"/>
    <property type="project" value="UniProtKB-KW"/>
</dbReference>
<keyword evidence="13" id="KW-0239">DNA-directed DNA polymerase</keyword>
<evidence type="ECO:0000259" key="18">
    <source>
        <dbReference type="PROSITE" id="PS50878"/>
    </source>
</evidence>
<dbReference type="InterPro" id="IPR001969">
    <property type="entry name" value="Aspartic_peptidase_AS"/>
</dbReference>
<dbReference type="InterPro" id="IPR021109">
    <property type="entry name" value="Peptidase_aspartic_dom_sf"/>
</dbReference>
<comment type="caution">
    <text evidence="19">The sequence shown here is derived from an EMBL/GenBank/DDBJ whole genome shotgun (WGS) entry which is preliminary data.</text>
</comment>
<name>A0AAD8TQ45_LOLMU</name>
<dbReference type="GO" id="GO:0006310">
    <property type="term" value="P:DNA recombination"/>
    <property type="evidence" value="ECO:0007669"/>
    <property type="project" value="UniProtKB-KW"/>
</dbReference>
<evidence type="ECO:0000256" key="16">
    <source>
        <dbReference type="SAM" id="MobiDB-lite"/>
    </source>
</evidence>
<keyword evidence="5" id="KW-0540">Nuclease</keyword>
<keyword evidence="12" id="KW-0695">RNA-directed DNA polymerase</keyword>
<dbReference type="InterPro" id="IPR043502">
    <property type="entry name" value="DNA/RNA_pol_sf"/>
</dbReference>
<dbReference type="Gene3D" id="1.10.340.70">
    <property type="match status" value="1"/>
</dbReference>
<dbReference type="FunFam" id="3.30.70.270:FF:000020">
    <property type="entry name" value="Transposon Tf2-6 polyprotein-like Protein"/>
    <property type="match status" value="1"/>
</dbReference>
<feature type="compositionally biased region" description="Low complexity" evidence="16">
    <location>
        <begin position="1277"/>
        <end position="1290"/>
    </location>
</feature>
<dbReference type="SUPFAM" id="SSF53098">
    <property type="entry name" value="Ribonuclease H-like"/>
    <property type="match status" value="1"/>
</dbReference>